<dbReference type="InterPro" id="IPR005000">
    <property type="entry name" value="Aldolase/citrate-lyase_domain"/>
</dbReference>
<dbReference type="GO" id="GO:0016829">
    <property type="term" value="F:lyase activity"/>
    <property type="evidence" value="ECO:0007669"/>
    <property type="project" value="UniProtKB-KW"/>
</dbReference>
<reference evidence="5 6" key="1">
    <citation type="submission" date="2018-08" db="EMBL/GenBank/DDBJ databases">
        <title>Comparative analysis of Burkholderia isolates from Puerto Rico.</title>
        <authorList>
            <person name="Hall C."/>
            <person name="Sahl J."/>
            <person name="Wagner D."/>
        </authorList>
    </citation>
    <scope>NUCLEOTIDE SEQUENCE [LARGE SCALE GENOMIC DNA]</scope>
    <source>
        <strain evidence="5 6">Bp8966</strain>
    </source>
</reference>
<keyword evidence="6" id="KW-1185">Reference proteome</keyword>
<evidence type="ECO:0000256" key="2">
    <source>
        <dbReference type="ARBA" id="ARBA00022723"/>
    </source>
</evidence>
<dbReference type="PANTHER" id="PTHR32308:SF0">
    <property type="entry name" value="HPCH_HPAI ALDOLASE_CITRATE LYASE DOMAIN-CONTAINING PROTEIN"/>
    <property type="match status" value="1"/>
</dbReference>
<keyword evidence="5" id="KW-0456">Lyase</keyword>
<dbReference type="PANTHER" id="PTHR32308">
    <property type="entry name" value="LYASE BETA SUBUNIT, PUTATIVE (AFU_ORTHOLOGUE AFUA_4G13030)-RELATED"/>
    <property type="match status" value="1"/>
</dbReference>
<comment type="cofactor">
    <cofactor evidence="1">
        <name>Mg(2+)</name>
        <dbReference type="ChEBI" id="CHEBI:18420"/>
    </cofactor>
</comment>
<dbReference type="EMBL" id="QTPM01000099">
    <property type="protein sequence ID" value="RQY78578.1"/>
    <property type="molecule type" value="Genomic_DNA"/>
</dbReference>
<name>A0ABX9YCJ3_9BURK</name>
<keyword evidence="2" id="KW-0479">Metal-binding</keyword>
<dbReference type="RefSeq" id="WP_124491974.1">
    <property type="nucleotide sequence ID" value="NZ_QTOI01000098.1"/>
</dbReference>
<dbReference type="InterPro" id="IPR015813">
    <property type="entry name" value="Pyrv/PenolPyrv_kinase-like_dom"/>
</dbReference>
<dbReference type="PIRSF" id="PIRSF015582">
    <property type="entry name" value="Cit_lyase_B"/>
    <property type="match status" value="1"/>
</dbReference>
<dbReference type="SUPFAM" id="SSF51621">
    <property type="entry name" value="Phosphoenolpyruvate/pyruvate domain"/>
    <property type="match status" value="1"/>
</dbReference>
<evidence type="ECO:0000313" key="5">
    <source>
        <dbReference type="EMBL" id="RQY78578.1"/>
    </source>
</evidence>
<evidence type="ECO:0000256" key="1">
    <source>
        <dbReference type="ARBA" id="ARBA00001946"/>
    </source>
</evidence>
<dbReference type="Gene3D" id="3.20.20.60">
    <property type="entry name" value="Phosphoenolpyruvate-binding domains"/>
    <property type="match status" value="1"/>
</dbReference>
<evidence type="ECO:0000313" key="6">
    <source>
        <dbReference type="Proteomes" id="UP000281098"/>
    </source>
</evidence>
<evidence type="ECO:0000256" key="3">
    <source>
        <dbReference type="ARBA" id="ARBA00022842"/>
    </source>
</evidence>
<dbReference type="InterPro" id="IPR011206">
    <property type="entry name" value="Citrate_lyase_beta/mcl1/mcl2"/>
</dbReference>
<dbReference type="InterPro" id="IPR040442">
    <property type="entry name" value="Pyrv_kinase-like_dom_sf"/>
</dbReference>
<protein>
    <submittedName>
        <fullName evidence="5">CoA ester lyase</fullName>
    </submittedName>
</protein>
<comment type="caution">
    <text evidence="5">The sequence shown here is derived from an EMBL/GenBank/DDBJ whole genome shotgun (WGS) entry which is preliminary data.</text>
</comment>
<keyword evidence="3" id="KW-0460">Magnesium</keyword>
<dbReference type="Pfam" id="PF03328">
    <property type="entry name" value="HpcH_HpaI"/>
    <property type="match status" value="1"/>
</dbReference>
<dbReference type="Proteomes" id="UP000281098">
    <property type="component" value="Unassembled WGS sequence"/>
</dbReference>
<sequence length="292" mass="32009">MTSIYMMSSRQARDISACSYINAFDNHIGSIKLLKEFSMCESLPIRSILFTSAMHIDRFQRAVGSGTDVCLIDLEDSVSELDKIEARNRLYDFLDDDTHPGHPFAIRINGIDTNFGFDDLLAVKYCRHSPQYVVVPQSESASQLRFIQHALGPAAKSIRLIALIETPLGVQRAAEIALGLPRISALMFGSAKYTCRIGAEICWDALLLPRSILSSTAGQAGIGAIDAPFFDIQNLDGLYRDCMRVKQLGFTGRCAVHPSQIATVHDAFSRSTKGTQQACQVLATIEISGGDE</sequence>
<feature type="domain" description="HpcH/HpaI aldolase/citrate lyase" evidence="4">
    <location>
        <begin position="46"/>
        <end position="258"/>
    </location>
</feature>
<organism evidence="5 6">
    <name type="scientific">Burkholderia stagnalis</name>
    <dbReference type="NCBI Taxonomy" id="1503054"/>
    <lineage>
        <taxon>Bacteria</taxon>
        <taxon>Pseudomonadati</taxon>
        <taxon>Pseudomonadota</taxon>
        <taxon>Betaproteobacteria</taxon>
        <taxon>Burkholderiales</taxon>
        <taxon>Burkholderiaceae</taxon>
        <taxon>Burkholderia</taxon>
        <taxon>Burkholderia cepacia complex</taxon>
    </lineage>
</organism>
<evidence type="ECO:0000259" key="4">
    <source>
        <dbReference type="Pfam" id="PF03328"/>
    </source>
</evidence>
<proteinExistence type="predicted"/>
<gene>
    <name evidence="5" type="ORF">DF017_35915</name>
</gene>
<accession>A0ABX9YCJ3</accession>